<sequence>MTAEGNIFTEKILASSNESGNGGNINIQAGGNIDTTIDRLDSSSRDRDAGEITLTSGGNIFTSSINSGLPIME</sequence>
<evidence type="ECO:0000313" key="1">
    <source>
        <dbReference type="EMBL" id="RQH32609.1"/>
    </source>
</evidence>
<dbReference type="AlphaFoldDB" id="A0A3N6RAJ3"/>
<dbReference type="RefSeq" id="WP_124145791.1">
    <property type="nucleotide sequence ID" value="NZ_CAWOKI010000117.1"/>
</dbReference>
<proteinExistence type="predicted"/>
<reference evidence="1 2" key="1">
    <citation type="journal article" date="2018" name="ACS Chem. Biol.">
        <title>Ketoreductase domain dysfunction expands chemodiversity: malyngamide biosynthesis in the cyanobacterium Okeania hirsuta.</title>
        <authorList>
            <person name="Moss N.A."/>
            <person name="Leao T."/>
            <person name="Rankin M."/>
            <person name="McCullough T.M."/>
            <person name="Qu P."/>
            <person name="Korobeynikov A."/>
            <person name="Smith J.L."/>
            <person name="Gerwick L."/>
            <person name="Gerwick W.H."/>
        </authorList>
    </citation>
    <scope>NUCLEOTIDE SEQUENCE [LARGE SCALE GENOMIC DNA]</scope>
    <source>
        <strain evidence="1 2">PAB10Feb10-1</strain>
    </source>
</reference>
<name>A0A3N6RAJ3_9CYAN</name>
<organism evidence="1 2">
    <name type="scientific">Okeania hirsuta</name>
    <dbReference type="NCBI Taxonomy" id="1458930"/>
    <lineage>
        <taxon>Bacteria</taxon>
        <taxon>Bacillati</taxon>
        <taxon>Cyanobacteriota</taxon>
        <taxon>Cyanophyceae</taxon>
        <taxon>Oscillatoriophycideae</taxon>
        <taxon>Oscillatoriales</taxon>
        <taxon>Microcoleaceae</taxon>
        <taxon>Okeania</taxon>
    </lineage>
</organism>
<dbReference type="EMBL" id="RCBY01000154">
    <property type="protein sequence ID" value="RQH32609.1"/>
    <property type="molecule type" value="Genomic_DNA"/>
</dbReference>
<dbReference type="Proteomes" id="UP000269154">
    <property type="component" value="Unassembled WGS sequence"/>
</dbReference>
<gene>
    <name evidence="1" type="ORF">D5R40_22320</name>
</gene>
<protein>
    <submittedName>
        <fullName evidence="1">Uncharacterized protein</fullName>
    </submittedName>
</protein>
<comment type="caution">
    <text evidence="1">The sequence shown here is derived from an EMBL/GenBank/DDBJ whole genome shotgun (WGS) entry which is preliminary data.</text>
</comment>
<accession>A0A3N6RAJ3</accession>
<evidence type="ECO:0000313" key="2">
    <source>
        <dbReference type="Proteomes" id="UP000269154"/>
    </source>
</evidence>
<keyword evidence="2" id="KW-1185">Reference proteome</keyword>